<feature type="transmembrane region" description="Helical" evidence="1">
    <location>
        <begin position="90"/>
        <end position="113"/>
    </location>
</feature>
<sequence>MKRIWWKFRLELQLLWNWNWLLLLVALALLGLTHGVLEFAYNWRKHYIENMESFFPIAMAIITTPVFLVDHEDNVLEHEATSPMRAISHWRLAVLWTTMWFVVMVVGLGFDAIWGPVDFWAGAYATLGPAVFLSGLAIWTTLLTNRLAVGYLTVLSLAAADLILRILGAFQALWGLQLLDLFAFRWNITTLPWPWVKTFMLITGVLLIEGAILLRPRLLARGL</sequence>
<evidence type="ECO:0000313" key="2">
    <source>
        <dbReference type="EMBL" id="PSR33145.1"/>
    </source>
</evidence>
<dbReference type="AlphaFoldDB" id="A0A2T2XF72"/>
<comment type="caution">
    <text evidence="2">The sequence shown here is derived from an EMBL/GenBank/DDBJ whole genome shotgun (WGS) entry which is preliminary data.</text>
</comment>
<keyword evidence="1" id="KW-1133">Transmembrane helix</keyword>
<feature type="transmembrane region" description="Helical" evidence="1">
    <location>
        <begin position="151"/>
        <end position="174"/>
    </location>
</feature>
<dbReference type="Proteomes" id="UP000242972">
    <property type="component" value="Unassembled WGS sequence"/>
</dbReference>
<feature type="transmembrane region" description="Helical" evidence="1">
    <location>
        <begin position="119"/>
        <end position="139"/>
    </location>
</feature>
<keyword evidence="1" id="KW-0812">Transmembrane</keyword>
<accession>A0A2T2XF72</accession>
<feature type="transmembrane region" description="Helical" evidence="1">
    <location>
        <begin position="194"/>
        <end position="214"/>
    </location>
</feature>
<organism evidence="2 3">
    <name type="scientific">Sulfobacillus benefaciens</name>
    <dbReference type="NCBI Taxonomy" id="453960"/>
    <lineage>
        <taxon>Bacteria</taxon>
        <taxon>Bacillati</taxon>
        <taxon>Bacillota</taxon>
        <taxon>Clostridia</taxon>
        <taxon>Eubacteriales</taxon>
        <taxon>Clostridiales Family XVII. Incertae Sedis</taxon>
        <taxon>Sulfobacillus</taxon>
    </lineage>
</organism>
<reference evidence="2 3" key="1">
    <citation type="journal article" date="2014" name="BMC Genomics">
        <title>Comparison of environmental and isolate Sulfobacillus genomes reveals diverse carbon, sulfur, nitrogen, and hydrogen metabolisms.</title>
        <authorList>
            <person name="Justice N.B."/>
            <person name="Norman A."/>
            <person name="Brown C.T."/>
            <person name="Singh A."/>
            <person name="Thomas B.C."/>
            <person name="Banfield J.F."/>
        </authorList>
    </citation>
    <scope>NUCLEOTIDE SEQUENCE [LARGE SCALE GENOMIC DNA]</scope>
    <source>
        <strain evidence="2">AMDSBA4</strain>
    </source>
</reference>
<proteinExistence type="predicted"/>
<keyword evidence="1" id="KW-0472">Membrane</keyword>
<evidence type="ECO:0000313" key="3">
    <source>
        <dbReference type="Proteomes" id="UP000242972"/>
    </source>
</evidence>
<protein>
    <submittedName>
        <fullName evidence="2">Uncharacterized protein</fullName>
    </submittedName>
</protein>
<evidence type="ECO:0000256" key="1">
    <source>
        <dbReference type="SAM" id="Phobius"/>
    </source>
</evidence>
<dbReference type="EMBL" id="PXYW01000026">
    <property type="protein sequence ID" value="PSR33145.1"/>
    <property type="molecule type" value="Genomic_DNA"/>
</dbReference>
<name>A0A2T2XF72_9FIRM</name>
<gene>
    <name evidence="2" type="ORF">C7B46_11285</name>
</gene>